<dbReference type="InterPro" id="IPR038446">
    <property type="entry name" value="CEBP_ZZ_sf"/>
</dbReference>
<dbReference type="PROSITE" id="PS50119">
    <property type="entry name" value="ZF_BBOX"/>
    <property type="match status" value="2"/>
</dbReference>
<proteinExistence type="predicted"/>
<dbReference type="AlphaFoldDB" id="A0A6U6QIT5"/>
<keyword evidence="1" id="KW-0862">Zinc</keyword>
<dbReference type="CDD" id="cd00201">
    <property type="entry name" value="WW"/>
    <property type="match status" value="1"/>
</dbReference>
<reference evidence="5" key="1">
    <citation type="submission" date="2021-01" db="EMBL/GenBank/DDBJ databases">
        <authorList>
            <person name="Corre E."/>
            <person name="Pelletier E."/>
            <person name="Niang G."/>
            <person name="Scheremetjew M."/>
            <person name="Finn R."/>
            <person name="Kale V."/>
            <person name="Holt S."/>
            <person name="Cochrane G."/>
            <person name="Meng A."/>
            <person name="Brown T."/>
            <person name="Cohen L."/>
        </authorList>
    </citation>
    <scope>NUCLEOTIDE SEQUENCE</scope>
    <source>
        <strain evidence="5">RCC3387</strain>
    </source>
</reference>
<evidence type="ECO:0000313" key="4">
    <source>
        <dbReference type="EMBL" id="CAD9618284.1"/>
    </source>
</evidence>
<evidence type="ECO:0008006" key="6">
    <source>
        <dbReference type="Google" id="ProtNLM"/>
    </source>
</evidence>
<protein>
    <recommendedName>
        <fullName evidence="6">B box-type domain-containing protein</fullName>
    </recommendedName>
</protein>
<dbReference type="EMBL" id="HBGW01068906">
    <property type="protein sequence ID" value="CAD9618284.1"/>
    <property type="molecule type" value="Transcribed_RNA"/>
</dbReference>
<evidence type="ECO:0000256" key="1">
    <source>
        <dbReference type="PROSITE-ProRule" id="PRU00024"/>
    </source>
</evidence>
<evidence type="ECO:0000259" key="3">
    <source>
        <dbReference type="PROSITE" id="PS50119"/>
    </source>
</evidence>
<keyword evidence="1" id="KW-0479">Metal-binding</keyword>
<dbReference type="EMBL" id="HBGW01068907">
    <property type="protein sequence ID" value="CAD9618285.1"/>
    <property type="molecule type" value="Transcribed_RNA"/>
</dbReference>
<dbReference type="Gene3D" id="4.10.640.40">
    <property type="entry name" value="Cytoplasmic polyadenylation element-binding protein, ZZ domain"/>
    <property type="match status" value="2"/>
</dbReference>
<feature type="domain" description="WW" evidence="2">
    <location>
        <begin position="1"/>
        <end position="32"/>
    </location>
</feature>
<sequence>MPPHWCELTNEDGETVYYHEKTKAVQKTHPLILRYKEIYYKARSYQKKLEAGEISIDLERPEQKLMAIIAEVMGRASKGLPPATPDTVEGLAKLVNVNSTQEFFLFRCVKQTLEAYVEKKLDLHSFVRDLKDPVDFLRSIRKKQNQVDVIRKPTSIIMCQECEKKAAVVKCEQCKDYFCQDCFNGTHATGKRRAHITSDVEQLVCAAYEDRVATCQCVQCGLFYSDEGFLYVHAFDAARPDLRNHLKRVINGLVCLECEHYNASVLCEDCVDLFCTECFIKLHRKGKRRQHVHLTIDNTGQIFRGGFLVPPEEAQVLTDRARSTVETGPWVPFRDDRLNVFWYNLTEKTRVEQSPIDPQTGVPAAVALDPS</sequence>
<evidence type="ECO:0000259" key="2">
    <source>
        <dbReference type="PROSITE" id="PS50020"/>
    </source>
</evidence>
<dbReference type="CDD" id="cd19757">
    <property type="entry name" value="Bbox1"/>
    <property type="match status" value="1"/>
</dbReference>
<keyword evidence="1" id="KW-0863">Zinc-finger</keyword>
<dbReference type="GO" id="GO:0008270">
    <property type="term" value="F:zinc ion binding"/>
    <property type="evidence" value="ECO:0007669"/>
    <property type="project" value="UniProtKB-KW"/>
</dbReference>
<feature type="domain" description="B box-type" evidence="3">
    <location>
        <begin position="250"/>
        <end position="296"/>
    </location>
</feature>
<feature type="domain" description="B box-type" evidence="3">
    <location>
        <begin position="154"/>
        <end position="200"/>
    </location>
</feature>
<evidence type="ECO:0000313" key="5">
    <source>
        <dbReference type="EMBL" id="CAD9618285.1"/>
    </source>
</evidence>
<accession>A0A6U6QIT5</accession>
<organism evidence="5">
    <name type="scientific">Zooxanthella nutricula</name>
    <dbReference type="NCBI Taxonomy" id="1333877"/>
    <lineage>
        <taxon>Eukaryota</taxon>
        <taxon>Sar</taxon>
        <taxon>Alveolata</taxon>
        <taxon>Dinophyceae</taxon>
        <taxon>Peridiniales</taxon>
        <taxon>Peridiniales incertae sedis</taxon>
        <taxon>Zooxanthella</taxon>
    </lineage>
</organism>
<gene>
    <name evidence="4" type="ORF">BRAN1462_LOCUS43922</name>
    <name evidence="5" type="ORF">BRAN1462_LOCUS43923</name>
</gene>
<dbReference type="PROSITE" id="PS50020">
    <property type="entry name" value="WW_DOMAIN_2"/>
    <property type="match status" value="1"/>
</dbReference>
<dbReference type="InterPro" id="IPR001202">
    <property type="entry name" value="WW_dom"/>
</dbReference>
<name>A0A6U6QIT5_9DINO</name>
<dbReference type="InterPro" id="IPR000315">
    <property type="entry name" value="Znf_B-box"/>
</dbReference>
<dbReference type="Pfam" id="PF22586">
    <property type="entry name" value="ANCHR-like_BBOX"/>
    <property type="match status" value="2"/>
</dbReference>